<dbReference type="OrthoDB" id="2860245at2759"/>
<feature type="chain" id="PRO_5034094277" evidence="1">
    <location>
        <begin position="23"/>
        <end position="342"/>
    </location>
</feature>
<name>A0A8H6HED1_9AGAR</name>
<evidence type="ECO:0000313" key="2">
    <source>
        <dbReference type="EMBL" id="KAF6744597.1"/>
    </source>
</evidence>
<evidence type="ECO:0000313" key="3">
    <source>
        <dbReference type="Proteomes" id="UP000521943"/>
    </source>
</evidence>
<sequence length="342" mass="38075">MVKVINAILLATVVAGPSLALANSHHPDGINSAPEFTAVFGREFEGIENLSAREIEELSERSPIFGKIFRGAKRVVGGLFGRDIETFDELTEREIEELSERSPIFGKIFRGAKRVVGGLFGRELEEDLELSGRSPIFGKIFRGAKRVVGGLFGREIEDELQEFSARDIEVLNELTERELEDLYERSPIFGKIFRGVKKVAVVFSGGTLKASSLNARLKSSSSASLSLARYLEAPNASLRTRFDDLSEREIEELSERSPIFGKIFRGVKKVAGGLFGRDEDLGDFTEREVGELYERSPEFRKVVRDISDDLLESREPLFFLPALARVAASAIGGRKKKRDLED</sequence>
<dbReference type="EMBL" id="JACGCI010000118">
    <property type="protein sequence ID" value="KAF6744597.1"/>
    <property type="molecule type" value="Genomic_DNA"/>
</dbReference>
<keyword evidence="1" id="KW-0732">Signal</keyword>
<protein>
    <submittedName>
        <fullName evidence="2">Uncharacterized protein</fullName>
    </submittedName>
</protein>
<keyword evidence="3" id="KW-1185">Reference proteome</keyword>
<evidence type="ECO:0000256" key="1">
    <source>
        <dbReference type="SAM" id="SignalP"/>
    </source>
</evidence>
<dbReference type="Proteomes" id="UP000521943">
    <property type="component" value="Unassembled WGS sequence"/>
</dbReference>
<gene>
    <name evidence="2" type="ORF">DFP72DRAFT_928485</name>
</gene>
<comment type="caution">
    <text evidence="2">The sequence shown here is derived from an EMBL/GenBank/DDBJ whole genome shotgun (WGS) entry which is preliminary data.</text>
</comment>
<organism evidence="2 3">
    <name type="scientific">Ephemerocybe angulata</name>
    <dbReference type="NCBI Taxonomy" id="980116"/>
    <lineage>
        <taxon>Eukaryota</taxon>
        <taxon>Fungi</taxon>
        <taxon>Dikarya</taxon>
        <taxon>Basidiomycota</taxon>
        <taxon>Agaricomycotina</taxon>
        <taxon>Agaricomycetes</taxon>
        <taxon>Agaricomycetidae</taxon>
        <taxon>Agaricales</taxon>
        <taxon>Agaricineae</taxon>
        <taxon>Psathyrellaceae</taxon>
        <taxon>Ephemerocybe</taxon>
    </lineage>
</organism>
<proteinExistence type="predicted"/>
<feature type="signal peptide" evidence="1">
    <location>
        <begin position="1"/>
        <end position="22"/>
    </location>
</feature>
<reference evidence="2 3" key="1">
    <citation type="submission" date="2020-07" db="EMBL/GenBank/DDBJ databases">
        <title>Comparative genomics of pyrophilous fungi reveals a link between fire events and developmental genes.</title>
        <authorList>
            <consortium name="DOE Joint Genome Institute"/>
            <person name="Steindorff A.S."/>
            <person name="Carver A."/>
            <person name="Calhoun S."/>
            <person name="Stillman K."/>
            <person name="Liu H."/>
            <person name="Lipzen A."/>
            <person name="Pangilinan J."/>
            <person name="Labutti K."/>
            <person name="Bruns T.D."/>
            <person name="Grigoriev I.V."/>
        </authorList>
    </citation>
    <scope>NUCLEOTIDE SEQUENCE [LARGE SCALE GENOMIC DNA]</scope>
    <source>
        <strain evidence="2 3">CBS 144469</strain>
    </source>
</reference>
<feature type="non-terminal residue" evidence="2">
    <location>
        <position position="342"/>
    </location>
</feature>
<dbReference type="AlphaFoldDB" id="A0A8H6HED1"/>
<accession>A0A8H6HED1</accession>